<protein>
    <submittedName>
        <fullName evidence="1">Uncharacterized protein</fullName>
    </submittedName>
</protein>
<dbReference type="AlphaFoldDB" id="A0A1M5HC45"/>
<accession>A0A1M5HC45</accession>
<keyword evidence="2" id="KW-1185">Reference proteome</keyword>
<dbReference type="STRING" id="1073325.SAMN05444483_10584"/>
<gene>
    <name evidence="1" type="ORF">SAMN05444483_10584</name>
</gene>
<reference evidence="2" key="1">
    <citation type="submission" date="2016-11" db="EMBL/GenBank/DDBJ databases">
        <authorList>
            <person name="Varghese N."/>
            <person name="Submissions S."/>
        </authorList>
    </citation>
    <scope>NUCLEOTIDE SEQUENCE [LARGE SCALE GENOMIC DNA]</scope>
    <source>
        <strain evidence="2">DSM 24579</strain>
    </source>
</reference>
<dbReference type="EMBL" id="FQVT01000005">
    <property type="protein sequence ID" value="SHG13507.1"/>
    <property type="molecule type" value="Genomic_DNA"/>
</dbReference>
<sequence>MMNHTNSCPPSLINEIKNLISYSITHLDSDQKSDFLIFHRAIIKKYFEAKNVQIDYRKQVVELSIPVGKRKYTGLTFECQDLERFLKSCLKKDNKSVEFYHNVLSHYNITHAA</sequence>
<evidence type="ECO:0000313" key="2">
    <source>
        <dbReference type="Proteomes" id="UP000183945"/>
    </source>
</evidence>
<evidence type="ECO:0000313" key="1">
    <source>
        <dbReference type="EMBL" id="SHG13507.1"/>
    </source>
</evidence>
<proteinExistence type="predicted"/>
<dbReference type="Proteomes" id="UP000183945">
    <property type="component" value="Unassembled WGS sequence"/>
</dbReference>
<organism evidence="1 2">
    <name type="scientific">Salegentibacter echinorum</name>
    <dbReference type="NCBI Taxonomy" id="1073325"/>
    <lineage>
        <taxon>Bacteria</taxon>
        <taxon>Pseudomonadati</taxon>
        <taxon>Bacteroidota</taxon>
        <taxon>Flavobacteriia</taxon>
        <taxon>Flavobacteriales</taxon>
        <taxon>Flavobacteriaceae</taxon>
        <taxon>Salegentibacter</taxon>
    </lineage>
</organism>
<name>A0A1M5HC45_SALEC</name>
<dbReference type="RefSeq" id="WP_072879294.1">
    <property type="nucleotide sequence ID" value="NZ_FQVT01000005.1"/>
</dbReference>